<dbReference type="EMBL" id="JACBZR010000001">
    <property type="protein sequence ID" value="NYI80890.1"/>
    <property type="molecule type" value="Genomic_DNA"/>
</dbReference>
<evidence type="ECO:0000313" key="3">
    <source>
        <dbReference type="EMBL" id="NYI81318.1"/>
    </source>
</evidence>
<dbReference type="EMBL" id="JACBZR010000003">
    <property type="protein sequence ID" value="NYI81281.1"/>
    <property type="molecule type" value="Genomic_DNA"/>
</dbReference>
<gene>
    <name evidence="1" type="ORF">BJ988_005538</name>
    <name evidence="2" type="ORF">BJ988_005989</name>
    <name evidence="3" type="ORF">BJ988_006026</name>
    <name evidence="4" type="ORF">BJ988_006044</name>
    <name evidence="5" type="ORF">BJ988_006063</name>
</gene>
<dbReference type="AlphaFoldDB" id="A0A7Z0IVQ5"/>
<accession>A0A7Z0IVQ5</accession>
<evidence type="ECO:0000313" key="6">
    <source>
        <dbReference type="Proteomes" id="UP000564496"/>
    </source>
</evidence>
<dbReference type="EMBL" id="JACBZR010000003">
    <property type="protein sequence ID" value="NYI81318.1"/>
    <property type="molecule type" value="Genomic_DNA"/>
</dbReference>
<name>A0A7Z0IVQ5_9ACTN</name>
<organism evidence="4 6">
    <name type="scientific">Nocardioides panzhihuensis</name>
    <dbReference type="NCBI Taxonomy" id="860243"/>
    <lineage>
        <taxon>Bacteria</taxon>
        <taxon>Bacillati</taxon>
        <taxon>Actinomycetota</taxon>
        <taxon>Actinomycetes</taxon>
        <taxon>Propionibacteriales</taxon>
        <taxon>Nocardioidaceae</taxon>
        <taxon>Nocardioides</taxon>
    </lineage>
</organism>
<evidence type="ECO:0000313" key="4">
    <source>
        <dbReference type="EMBL" id="NYI81336.1"/>
    </source>
</evidence>
<dbReference type="Proteomes" id="UP000564496">
    <property type="component" value="Unassembled WGS sequence"/>
</dbReference>
<dbReference type="RefSeq" id="WP_179661034.1">
    <property type="nucleotide sequence ID" value="NZ_JACBZR010000001.1"/>
</dbReference>
<proteinExistence type="predicted"/>
<dbReference type="EMBL" id="JACBZR010000003">
    <property type="protein sequence ID" value="NYI81355.1"/>
    <property type="molecule type" value="Genomic_DNA"/>
</dbReference>
<evidence type="ECO:0000313" key="1">
    <source>
        <dbReference type="EMBL" id="NYI80890.1"/>
    </source>
</evidence>
<evidence type="ECO:0000313" key="5">
    <source>
        <dbReference type="EMBL" id="NYI81355.1"/>
    </source>
</evidence>
<dbReference type="EMBL" id="JACBZR010000003">
    <property type="protein sequence ID" value="NYI81336.1"/>
    <property type="molecule type" value="Genomic_DNA"/>
</dbReference>
<evidence type="ECO:0000313" key="2">
    <source>
        <dbReference type="EMBL" id="NYI81281.1"/>
    </source>
</evidence>
<comment type="caution">
    <text evidence="4">The sequence shown here is derived from an EMBL/GenBank/DDBJ whole genome shotgun (WGS) entry which is preliminary data.</text>
</comment>
<sequence length="120" mass="12802">MSTAKSWDLTWAANILECVPNVDVHGFKVSAGTDVRLAHGAPERRPAVLLEIEPAGLVAAQLIADALYLSEDARAYVADAIGLLIRHDWSGRVPAGSGETTVFVKMSTTERVWTVSEAAA</sequence>
<keyword evidence="6" id="KW-1185">Reference proteome</keyword>
<protein>
    <submittedName>
        <fullName evidence="4">Uncharacterized protein</fullName>
    </submittedName>
</protein>
<reference evidence="4 6" key="1">
    <citation type="submission" date="2020-07" db="EMBL/GenBank/DDBJ databases">
        <title>Sequencing the genomes of 1000 actinobacteria strains.</title>
        <authorList>
            <person name="Klenk H.-P."/>
        </authorList>
    </citation>
    <scope>NUCLEOTIDE SEQUENCE [LARGE SCALE GENOMIC DNA]</scope>
    <source>
        <strain evidence="4 6">DSM 26487</strain>
    </source>
</reference>